<proteinExistence type="predicted"/>
<reference evidence="1 2" key="1">
    <citation type="submission" date="2007-06" db="EMBL/GenBank/DDBJ databases">
        <title>The Genome Sequence of Coccidioides posadasii RMSCC_3488.</title>
        <authorList>
            <consortium name="Coccidioides Genome Resources Consortium"/>
            <consortium name="The Broad Institute Genome Sequencing Platform"/>
            <person name="Henn M.R."/>
            <person name="Sykes S."/>
            <person name="Young S."/>
            <person name="Jaffe D."/>
            <person name="Berlin A."/>
            <person name="Alvarez P."/>
            <person name="Butler J."/>
            <person name="Gnerre S."/>
            <person name="Grabherr M."/>
            <person name="Mauceli E."/>
            <person name="Brockman W."/>
            <person name="Kodira C."/>
            <person name="Alvarado L."/>
            <person name="Zeng Q."/>
            <person name="Crawford M."/>
            <person name="Antoine C."/>
            <person name="Devon K."/>
            <person name="Galgiani J."/>
            <person name="Orsborn K."/>
            <person name="Lewis M.L."/>
            <person name="Nusbaum C."/>
            <person name="Galagan J."/>
            <person name="Birren B."/>
        </authorList>
    </citation>
    <scope>NUCLEOTIDE SEQUENCE [LARGE SCALE GENOMIC DNA]</scope>
    <source>
        <strain evidence="1 2">RMSCC 3488</strain>
    </source>
</reference>
<sequence length="101" mass="11180">MRSFEMTWTYIHTHTPPHTIAFRSSGHVGSDETFVSPRSFLSPSPVLDGPHIGQLPTHGSSELGPPQNHCHMPMMDGSGFGLIRSIFYIYFKTAGVYRSTG</sequence>
<reference evidence="2" key="3">
    <citation type="journal article" date="2010" name="Genome Res.">
        <title>Population genomic sequencing of Coccidioides fungi reveals recent hybridization and transposon control.</title>
        <authorList>
            <person name="Neafsey D.E."/>
            <person name="Barker B.M."/>
            <person name="Sharpton T.J."/>
            <person name="Stajich J.E."/>
            <person name="Park D.J."/>
            <person name="Whiston E."/>
            <person name="Hung C.-Y."/>
            <person name="McMahan C."/>
            <person name="White J."/>
            <person name="Sykes S."/>
            <person name="Heiman D."/>
            <person name="Young S."/>
            <person name="Zeng Q."/>
            <person name="Abouelleil A."/>
            <person name="Aftuck L."/>
            <person name="Bessette D."/>
            <person name="Brown A."/>
            <person name="FitzGerald M."/>
            <person name="Lui A."/>
            <person name="Macdonald J.P."/>
            <person name="Priest M."/>
            <person name="Orbach M.J."/>
            <person name="Galgiani J.N."/>
            <person name="Kirkland T.N."/>
            <person name="Cole G.T."/>
            <person name="Birren B.W."/>
            <person name="Henn M.R."/>
            <person name="Taylor J.W."/>
            <person name="Rounsley S.D."/>
        </authorList>
    </citation>
    <scope>NUCLEOTIDE SEQUENCE [LARGE SCALE GENOMIC DNA]</scope>
    <source>
        <strain evidence="2">RMSCC 3488</strain>
    </source>
</reference>
<dbReference type="VEuPathDB" id="FungiDB:CPAG_06598"/>
<reference evidence="2" key="2">
    <citation type="journal article" date="2009" name="Genome Res.">
        <title>Comparative genomic analyses of the human fungal pathogens Coccidioides and their relatives.</title>
        <authorList>
            <person name="Sharpton T.J."/>
            <person name="Stajich J.E."/>
            <person name="Rounsley S.D."/>
            <person name="Gardner M.J."/>
            <person name="Wortman J.R."/>
            <person name="Jordar V.S."/>
            <person name="Maiti R."/>
            <person name="Kodira C.D."/>
            <person name="Neafsey D.E."/>
            <person name="Zeng Q."/>
            <person name="Hung C.-Y."/>
            <person name="McMahan C."/>
            <person name="Muszewska A."/>
            <person name="Grynberg M."/>
            <person name="Mandel M.A."/>
            <person name="Kellner E.M."/>
            <person name="Barker B.M."/>
            <person name="Galgiani J.N."/>
            <person name="Orbach M.J."/>
            <person name="Kirkland T.N."/>
            <person name="Cole G.T."/>
            <person name="Henn M.R."/>
            <person name="Birren B.W."/>
            <person name="Taylor J.W."/>
        </authorList>
    </citation>
    <scope>NUCLEOTIDE SEQUENCE [LARGE SCALE GENOMIC DNA]</scope>
    <source>
        <strain evidence="2">RMSCC 3488</strain>
    </source>
</reference>
<dbReference type="AlphaFoldDB" id="A0A0J6FB88"/>
<accession>A0A0J6FB88</accession>
<gene>
    <name evidence="1" type="ORF">CPAG_06598</name>
</gene>
<protein>
    <submittedName>
        <fullName evidence="1">Uncharacterized protein</fullName>
    </submittedName>
</protein>
<dbReference type="Proteomes" id="UP000054567">
    <property type="component" value="Unassembled WGS sequence"/>
</dbReference>
<name>A0A0J6FB88_COCPO</name>
<dbReference type="EMBL" id="DS268112">
    <property type="protein sequence ID" value="KMM70286.1"/>
    <property type="molecule type" value="Genomic_DNA"/>
</dbReference>
<organism evidence="1 2">
    <name type="scientific">Coccidioides posadasii RMSCC 3488</name>
    <dbReference type="NCBI Taxonomy" id="454284"/>
    <lineage>
        <taxon>Eukaryota</taxon>
        <taxon>Fungi</taxon>
        <taxon>Dikarya</taxon>
        <taxon>Ascomycota</taxon>
        <taxon>Pezizomycotina</taxon>
        <taxon>Eurotiomycetes</taxon>
        <taxon>Eurotiomycetidae</taxon>
        <taxon>Onygenales</taxon>
        <taxon>Onygenaceae</taxon>
        <taxon>Coccidioides</taxon>
    </lineage>
</organism>
<evidence type="ECO:0000313" key="1">
    <source>
        <dbReference type="EMBL" id="KMM70286.1"/>
    </source>
</evidence>
<evidence type="ECO:0000313" key="2">
    <source>
        <dbReference type="Proteomes" id="UP000054567"/>
    </source>
</evidence>